<evidence type="ECO:0000313" key="1">
    <source>
        <dbReference type="EMBL" id="UYM17808.1"/>
    </source>
</evidence>
<evidence type="ECO:0000313" key="2">
    <source>
        <dbReference type="Proteomes" id="UP001163255"/>
    </source>
</evidence>
<dbReference type="Proteomes" id="UP001163255">
    <property type="component" value="Chromosome"/>
</dbReference>
<dbReference type="RefSeq" id="WP_262600522.1">
    <property type="nucleotide sequence ID" value="NZ_CP103300.1"/>
</dbReference>
<gene>
    <name evidence="1" type="ORF">NX720_07835</name>
</gene>
<keyword evidence="2" id="KW-1185">Reference proteome</keyword>
<dbReference type="EMBL" id="CP103300">
    <property type="protein sequence ID" value="UYM17808.1"/>
    <property type="molecule type" value="Genomic_DNA"/>
</dbReference>
<reference evidence="1" key="1">
    <citation type="submission" date="2022-10" db="EMBL/GenBank/DDBJ databases">
        <title>Completed Genome Sequence of two octocoral isolated bacterium, Endozoicomonas euniceicola EF212T and Endozoicomonas gorgoniicola PS125T.</title>
        <authorList>
            <person name="Chiou Y.-J."/>
            <person name="Chen Y.-H."/>
        </authorList>
    </citation>
    <scope>NUCLEOTIDE SEQUENCE</scope>
    <source>
        <strain evidence="1">EF212</strain>
    </source>
</reference>
<name>A0ABY6GYD3_9GAMM</name>
<proteinExistence type="predicted"/>
<sequence length="57" mass="6381">MFFVDAAVLGWVNERVNTDSLVANAIAGVWSMLSSFGSLKVIAWENWFCLVVRYSLP</sequence>
<accession>A0ABY6GYD3</accession>
<protein>
    <submittedName>
        <fullName evidence="1">Uncharacterized protein</fullName>
    </submittedName>
</protein>
<organism evidence="1 2">
    <name type="scientific">Endozoicomonas euniceicola</name>
    <dbReference type="NCBI Taxonomy" id="1234143"/>
    <lineage>
        <taxon>Bacteria</taxon>
        <taxon>Pseudomonadati</taxon>
        <taxon>Pseudomonadota</taxon>
        <taxon>Gammaproteobacteria</taxon>
        <taxon>Oceanospirillales</taxon>
        <taxon>Endozoicomonadaceae</taxon>
        <taxon>Endozoicomonas</taxon>
    </lineage>
</organism>